<dbReference type="GO" id="GO:0005737">
    <property type="term" value="C:cytoplasm"/>
    <property type="evidence" value="ECO:0007669"/>
    <property type="project" value="UniProtKB-ARBA"/>
</dbReference>
<dbReference type="GO" id="GO:0004828">
    <property type="term" value="F:serine-tRNA ligase activity"/>
    <property type="evidence" value="ECO:0007669"/>
    <property type="project" value="UniProtKB-EC"/>
</dbReference>
<dbReference type="EMBL" id="WIQZ01000177">
    <property type="protein sequence ID" value="KAF3119445.1"/>
    <property type="molecule type" value="Genomic_DNA"/>
</dbReference>
<evidence type="ECO:0000256" key="3">
    <source>
        <dbReference type="ARBA" id="ARBA00022598"/>
    </source>
</evidence>
<keyword evidence="11" id="KW-0175">Coiled coil</keyword>
<evidence type="ECO:0000259" key="13">
    <source>
        <dbReference type="PROSITE" id="PS50862"/>
    </source>
</evidence>
<dbReference type="Gene3D" id="3.30.930.10">
    <property type="entry name" value="Bira Bifunctional Protein, Domain 2"/>
    <property type="match status" value="1"/>
</dbReference>
<keyword evidence="5" id="KW-0067">ATP-binding</keyword>
<dbReference type="SUPFAM" id="SSF47060">
    <property type="entry name" value="S15/NS1 RNA-binding domain"/>
    <property type="match status" value="1"/>
</dbReference>
<evidence type="ECO:0000256" key="11">
    <source>
        <dbReference type="SAM" id="Coils"/>
    </source>
</evidence>
<feature type="domain" description="Aminoacyl-transfer RNA synthetases class-II family profile" evidence="13">
    <location>
        <begin position="519"/>
        <end position="765"/>
    </location>
</feature>
<dbReference type="GO" id="GO:0006434">
    <property type="term" value="P:seryl-tRNA aminoacylation"/>
    <property type="evidence" value="ECO:0007669"/>
    <property type="project" value="InterPro"/>
</dbReference>
<dbReference type="InterPro" id="IPR005290">
    <property type="entry name" value="Ribosomal_uS15_bac-type"/>
</dbReference>
<dbReference type="InterPro" id="IPR002314">
    <property type="entry name" value="aa-tRNA-synt_IIb"/>
</dbReference>
<keyword evidence="8" id="KW-0687">Ribonucleoprotein</keyword>
<dbReference type="Pfam" id="PF00587">
    <property type="entry name" value="tRNA-synt_2b"/>
    <property type="match status" value="1"/>
</dbReference>
<evidence type="ECO:0000256" key="12">
    <source>
        <dbReference type="SAM" id="MobiDB-lite"/>
    </source>
</evidence>
<dbReference type="GO" id="GO:0005840">
    <property type="term" value="C:ribosome"/>
    <property type="evidence" value="ECO:0007669"/>
    <property type="project" value="UniProtKB-KW"/>
</dbReference>
<dbReference type="Proteomes" id="UP000480548">
    <property type="component" value="Unassembled WGS sequence"/>
</dbReference>
<feature type="coiled-coil region" evidence="11">
    <location>
        <begin position="392"/>
        <end position="419"/>
    </location>
</feature>
<gene>
    <name evidence="14" type="primary">DIA4</name>
    <name evidence="14" type="ORF">TWF703_003321</name>
</gene>
<dbReference type="InterPro" id="IPR000589">
    <property type="entry name" value="Ribosomal_uS15"/>
</dbReference>
<comment type="similarity">
    <text evidence="1">Belongs to the universal ribosomal protein uS15 family.</text>
</comment>
<dbReference type="InterPro" id="IPR002317">
    <property type="entry name" value="Ser-tRNA-ligase_type_1"/>
</dbReference>
<sequence>MQPLVCNLSSSLASLQISTAVRAVSRLPTKRLTGPLLSLRHSQNLSKRPFQIASLHTSSPLNAGRKRKPPSNPWAIAKAAEKREKVTARKEELRKIRQDAASDPVVGHTTPFLEAMDSSPAMLPPIDHLVPATDAHERQEAFEKAIFEERLGRLNHYLQPDEVKISLARSKALEDPPLYAVTEKSVLQGKEMHLKATAAMNRILSLSNGSSKDKTRANKTWCVETFGRHITDEKFPQPKHPSIASNPGTDPIKTPRVGRDTGSSEVQAALLTMKIRTLAQQLETNKHDKMNKRNLRVMVHKRQKLLKYLKRKERGGQRYHTNSTEIISKDSKASRTEANSPNGSKISTLRALVPINNLQTSKPSASDYKKVRAAALRRNEKPEEWEDLQAQAKVLKRQISTQEAVEQQLEDEMNMLAAQLPNLTHPDTPIQGKLNVVEYINKGRLPAPSSQTLPKTTEKQIPELLYRGAPGISHVEIGTELGILDFSSSSKTSGWGWYFLHGDAVLLEQALIQYSLACARSKGWNLVSPPSIVYTHIAGACGFKPRDNNNEQQIYHISQGSAFEGSQDSSRPELCLAGTAEIPLAGMFANTALPKAKFPKKMVGVSRCYRAEAGSHGLATKGLYRVHEFTKVELFAWTLPDPDLSDQTFNEILDLQRDIITSLEIPARVISMPSDDLGAPAYRKYDIEAFMPSRKGEKYGGWGEVTSVSECTDYQARRLNARCKYPDGKLGFLWSLNGTALAVPRIITAILENNWDGAKREVRVPEVLRPYMGGLELIKNSESAP</sequence>
<comment type="caution">
    <text evidence="14">The sequence shown here is derived from an EMBL/GenBank/DDBJ whole genome shotgun (WGS) entry which is preliminary data.</text>
</comment>
<protein>
    <recommendedName>
        <fullName evidence="2">serine--tRNA ligase</fullName>
        <ecNumber evidence="2">6.1.1.11</ecNumber>
    </recommendedName>
    <alternativeName>
        <fullName evidence="9">Seryl-tRNA synthetase</fullName>
    </alternativeName>
    <alternativeName>
        <fullName evidence="10">Seryl-tRNA(Ser) synthetase</fullName>
    </alternativeName>
</protein>
<evidence type="ECO:0000256" key="7">
    <source>
        <dbReference type="ARBA" id="ARBA00023146"/>
    </source>
</evidence>
<dbReference type="GO" id="GO:1990904">
    <property type="term" value="C:ribonucleoprotein complex"/>
    <property type="evidence" value="ECO:0007669"/>
    <property type="project" value="UniProtKB-KW"/>
</dbReference>
<keyword evidence="3 14" id="KW-0436">Ligase</keyword>
<evidence type="ECO:0000256" key="1">
    <source>
        <dbReference type="ARBA" id="ARBA00008434"/>
    </source>
</evidence>
<dbReference type="GO" id="GO:0003735">
    <property type="term" value="F:structural constituent of ribosome"/>
    <property type="evidence" value="ECO:0007669"/>
    <property type="project" value="InterPro"/>
</dbReference>
<evidence type="ECO:0000256" key="8">
    <source>
        <dbReference type="ARBA" id="ARBA00023274"/>
    </source>
</evidence>
<proteinExistence type="inferred from homology"/>
<evidence type="ECO:0000256" key="2">
    <source>
        <dbReference type="ARBA" id="ARBA00012840"/>
    </source>
</evidence>
<dbReference type="PRINTS" id="PR00981">
    <property type="entry name" value="TRNASYNTHSER"/>
</dbReference>
<evidence type="ECO:0000256" key="5">
    <source>
        <dbReference type="ARBA" id="ARBA00022840"/>
    </source>
</evidence>
<dbReference type="SMART" id="SM01387">
    <property type="entry name" value="Ribosomal_S15"/>
    <property type="match status" value="1"/>
</dbReference>
<dbReference type="PROSITE" id="PS50862">
    <property type="entry name" value="AA_TRNA_LIGASE_II"/>
    <property type="match status" value="1"/>
</dbReference>
<accession>A0A7C8NCM0</accession>
<evidence type="ECO:0000256" key="9">
    <source>
        <dbReference type="ARBA" id="ARBA00031113"/>
    </source>
</evidence>
<keyword evidence="7" id="KW-0030">Aminoacyl-tRNA synthetase</keyword>
<evidence type="ECO:0000313" key="15">
    <source>
        <dbReference type="Proteomes" id="UP000480548"/>
    </source>
</evidence>
<name>A0A7C8NCM0_ORBOL</name>
<dbReference type="NCBIfam" id="TIGR00414">
    <property type="entry name" value="serS"/>
    <property type="match status" value="1"/>
</dbReference>
<keyword evidence="4" id="KW-0547">Nucleotide-binding</keyword>
<dbReference type="SUPFAM" id="SSF55681">
    <property type="entry name" value="Class II aaRS and biotin synthetases"/>
    <property type="match status" value="1"/>
</dbReference>
<evidence type="ECO:0000313" key="14">
    <source>
        <dbReference type="EMBL" id="KAF3119445.1"/>
    </source>
</evidence>
<evidence type="ECO:0000256" key="4">
    <source>
        <dbReference type="ARBA" id="ARBA00022741"/>
    </source>
</evidence>
<evidence type="ECO:0000256" key="10">
    <source>
        <dbReference type="ARBA" id="ARBA00034892"/>
    </source>
</evidence>
<dbReference type="SUPFAM" id="SSF46589">
    <property type="entry name" value="tRNA-binding arm"/>
    <property type="match status" value="1"/>
</dbReference>
<dbReference type="HAMAP" id="MF_01343_B">
    <property type="entry name" value="Ribosomal_uS15_B"/>
    <property type="match status" value="1"/>
</dbReference>
<dbReference type="EC" id="6.1.1.11" evidence="2"/>
<dbReference type="Pfam" id="PF00312">
    <property type="entry name" value="Ribosomal_S15"/>
    <property type="match status" value="1"/>
</dbReference>
<evidence type="ECO:0000256" key="6">
    <source>
        <dbReference type="ARBA" id="ARBA00022980"/>
    </source>
</evidence>
<feature type="region of interest" description="Disordered" evidence="12">
    <location>
        <begin position="55"/>
        <end position="83"/>
    </location>
</feature>
<reference evidence="14 15" key="1">
    <citation type="submission" date="2019-06" db="EMBL/GenBank/DDBJ databases">
        <authorList>
            <person name="Palmer J.M."/>
        </authorList>
    </citation>
    <scope>NUCLEOTIDE SEQUENCE [LARGE SCALE GENOMIC DNA]</scope>
    <source>
        <strain evidence="14 15">TWF703</strain>
    </source>
</reference>
<organism evidence="14 15">
    <name type="scientific">Orbilia oligospora</name>
    <name type="common">Nematode-trapping fungus</name>
    <name type="synonym">Arthrobotrys oligospora</name>
    <dbReference type="NCBI Taxonomy" id="2813651"/>
    <lineage>
        <taxon>Eukaryota</taxon>
        <taxon>Fungi</taxon>
        <taxon>Dikarya</taxon>
        <taxon>Ascomycota</taxon>
        <taxon>Pezizomycotina</taxon>
        <taxon>Orbiliomycetes</taxon>
        <taxon>Orbiliales</taxon>
        <taxon>Orbiliaceae</taxon>
        <taxon>Orbilia</taxon>
    </lineage>
</organism>
<feature type="region of interest" description="Disordered" evidence="12">
    <location>
        <begin position="232"/>
        <end position="261"/>
    </location>
</feature>
<dbReference type="PANTHER" id="PTHR11778">
    <property type="entry name" value="SERYL-TRNA SYNTHETASE"/>
    <property type="match status" value="1"/>
</dbReference>
<dbReference type="InterPro" id="IPR006195">
    <property type="entry name" value="aa-tRNA-synth_II"/>
</dbReference>
<dbReference type="GO" id="GO:0005524">
    <property type="term" value="F:ATP binding"/>
    <property type="evidence" value="ECO:0007669"/>
    <property type="project" value="UniProtKB-KW"/>
</dbReference>
<dbReference type="AlphaFoldDB" id="A0A7C8NCM0"/>
<dbReference type="InterPro" id="IPR045864">
    <property type="entry name" value="aa-tRNA-synth_II/BPL/LPL"/>
</dbReference>
<keyword evidence="6" id="KW-0689">Ribosomal protein</keyword>
<feature type="region of interest" description="Disordered" evidence="12">
    <location>
        <begin position="314"/>
        <end position="344"/>
    </location>
</feature>
<dbReference type="InterPro" id="IPR010978">
    <property type="entry name" value="tRNA-bd_arm"/>
</dbReference>
<dbReference type="Gene3D" id="1.10.287.10">
    <property type="entry name" value="S15/NS1, RNA-binding"/>
    <property type="match status" value="1"/>
</dbReference>
<dbReference type="InterPro" id="IPR009068">
    <property type="entry name" value="uS15_NS1_RNA-bd_sf"/>
</dbReference>
<dbReference type="CDD" id="cd00353">
    <property type="entry name" value="Ribosomal_S15p_S13e"/>
    <property type="match status" value="1"/>
</dbReference>